<dbReference type="AlphaFoldDB" id="A0A0S4SMG7"/>
<evidence type="ECO:0000313" key="1">
    <source>
        <dbReference type="EMBL" id="CUU78972.1"/>
    </source>
</evidence>
<name>A0A0S4SMG7_CAMHY</name>
<dbReference type="RefSeq" id="WP_059426425.1">
    <property type="nucleotide sequence ID" value="NZ_FAUT01000002.1"/>
</dbReference>
<reference evidence="1 2" key="1">
    <citation type="submission" date="2015-11" db="EMBL/GenBank/DDBJ databases">
        <authorList>
            <consortium name="Pathogen Informatics"/>
        </authorList>
    </citation>
    <scope>NUCLEOTIDE SEQUENCE [LARGE SCALE GENOMIC DNA]</scope>
    <source>
        <strain evidence="1 2">006A-0059</strain>
    </source>
</reference>
<evidence type="ECO:0000313" key="2">
    <source>
        <dbReference type="Proteomes" id="UP000052237"/>
    </source>
</evidence>
<accession>A0A0S4SMG7</accession>
<protein>
    <submittedName>
        <fullName evidence="1">Periplasmic protein</fullName>
    </submittedName>
</protein>
<gene>
    <name evidence="1" type="ORF">ERS686654_01022</name>
</gene>
<organism evidence="1 2">
    <name type="scientific">Campylobacter hyointestinalis subsp. hyointestinalis</name>
    <dbReference type="NCBI Taxonomy" id="91352"/>
    <lineage>
        <taxon>Bacteria</taxon>
        <taxon>Pseudomonadati</taxon>
        <taxon>Campylobacterota</taxon>
        <taxon>Epsilonproteobacteria</taxon>
        <taxon>Campylobacterales</taxon>
        <taxon>Campylobacteraceae</taxon>
        <taxon>Campylobacter</taxon>
    </lineage>
</organism>
<dbReference type="EMBL" id="FAVB01000002">
    <property type="protein sequence ID" value="CUU78972.1"/>
    <property type="molecule type" value="Genomic_DNA"/>
</dbReference>
<comment type="caution">
    <text evidence="1">The sequence shown here is derived from an EMBL/GenBank/DDBJ whole genome shotgun (WGS) entry which is preliminary data.</text>
</comment>
<dbReference type="GeneID" id="29474104"/>
<dbReference type="Proteomes" id="UP000052237">
    <property type="component" value="Unassembled WGS sequence"/>
</dbReference>
<proteinExistence type="predicted"/>
<keyword evidence="2" id="KW-1185">Reference proteome</keyword>
<sequence>MKNFLTSLGTGVLFLILFVAGAFFNEFLTAEKSFNVNKSINFSRDIEVSKSITPNLFVSEPNFVATEILANKTSLDTDEKAQISKLFSMIIERAKKDGICVGGSYSVEPRISYKDGAENIVGQRVNAHLTCTITKDKLPLYNELLNDIDSILKTSQFVAVSLPSLRAIVDLSEAQKNEETLYDELLQKSLELEKHYSQTLGKNCSVSNLNLSPSISRVASLNSMRQSTQMDLALPIVKDEIQKASATVVYICK</sequence>